<dbReference type="InterPro" id="IPR040079">
    <property type="entry name" value="Glutathione_S-Trfase"/>
</dbReference>
<dbReference type="OrthoDB" id="414243at2759"/>
<dbReference type="GO" id="GO:0004364">
    <property type="term" value="F:glutathione transferase activity"/>
    <property type="evidence" value="ECO:0007669"/>
    <property type="project" value="UniProtKB-EC"/>
</dbReference>
<dbReference type="STRING" id="947166.A0A1D1UH36"/>
<protein>
    <recommendedName>
        <fullName evidence="1">glutathione transferase</fullName>
        <ecNumber evidence="1">2.5.1.18</ecNumber>
    </recommendedName>
</protein>
<comment type="caution">
    <text evidence="7">The sequence shown here is derived from an EMBL/GenBank/DDBJ whole genome shotgun (WGS) entry which is preliminary data.</text>
</comment>
<dbReference type="AlphaFoldDB" id="A0A1D1UH36"/>
<comment type="similarity">
    <text evidence="3">Belongs to the GST superfamily. Sigma family.</text>
</comment>
<evidence type="ECO:0000313" key="8">
    <source>
        <dbReference type="Proteomes" id="UP000186922"/>
    </source>
</evidence>
<feature type="domain" description="GST C-terminal" evidence="6">
    <location>
        <begin position="82"/>
        <end position="209"/>
    </location>
</feature>
<dbReference type="EC" id="2.5.1.18" evidence="1"/>
<proteinExistence type="inferred from homology"/>
<gene>
    <name evidence="7" type="primary">RvY_00525-1</name>
    <name evidence="7" type="synonym">RvY_00525.1</name>
    <name evidence="7" type="ORF">RvY_00525</name>
</gene>
<evidence type="ECO:0000256" key="4">
    <source>
        <dbReference type="ARBA" id="ARBA00047960"/>
    </source>
</evidence>
<keyword evidence="2" id="KW-0808">Transferase</keyword>
<dbReference type="GO" id="GO:0006749">
    <property type="term" value="P:glutathione metabolic process"/>
    <property type="evidence" value="ECO:0007669"/>
    <property type="project" value="TreeGrafter"/>
</dbReference>
<sequence>MARYRLLYFKGRARAELVRLIFHAAGEDFDDVQLDDNSWQEIRTNSPTGSLPMLVVDNNEPLTQSMSIARFVAREFGLAGKDNYQMALVDSIADYMNDLMGDIVEVTFEDDARRKRERVRRFNERIMPETVHFVERFIQRYGGNSGYAVGDSLTYADLYIYNTLDQMVLAGIASWNDFQQYPRLNQIVRSIEGTPRFADYLQRRPQATF</sequence>
<dbReference type="Pfam" id="PF02798">
    <property type="entry name" value="GST_N"/>
    <property type="match status" value="1"/>
</dbReference>
<dbReference type="SFLD" id="SFLDG00363">
    <property type="entry name" value="AMPS_(cytGST):_Alpha-__Mu-__Pi"/>
    <property type="match status" value="1"/>
</dbReference>
<dbReference type="PANTHER" id="PTHR11571:SF224">
    <property type="entry name" value="HEMATOPOIETIC PROSTAGLANDIN D SYNTHASE"/>
    <property type="match status" value="1"/>
</dbReference>
<feature type="domain" description="GST N-terminal" evidence="5">
    <location>
        <begin position="2"/>
        <end position="80"/>
    </location>
</feature>
<evidence type="ECO:0000256" key="1">
    <source>
        <dbReference type="ARBA" id="ARBA00012452"/>
    </source>
</evidence>
<dbReference type="PROSITE" id="PS50405">
    <property type="entry name" value="GST_CTER"/>
    <property type="match status" value="1"/>
</dbReference>
<dbReference type="InterPro" id="IPR010987">
    <property type="entry name" value="Glutathione-S-Trfase_C-like"/>
</dbReference>
<evidence type="ECO:0000259" key="5">
    <source>
        <dbReference type="PROSITE" id="PS50404"/>
    </source>
</evidence>
<dbReference type="SFLD" id="SFLDS00019">
    <property type="entry name" value="Glutathione_Transferase_(cytos"/>
    <property type="match status" value="1"/>
</dbReference>
<reference evidence="7 8" key="1">
    <citation type="journal article" date="2016" name="Nat. Commun.">
        <title>Extremotolerant tardigrade genome and improved radiotolerance of human cultured cells by tardigrade-unique protein.</title>
        <authorList>
            <person name="Hashimoto T."/>
            <person name="Horikawa D.D."/>
            <person name="Saito Y."/>
            <person name="Kuwahara H."/>
            <person name="Kozuka-Hata H."/>
            <person name="Shin-I T."/>
            <person name="Minakuchi Y."/>
            <person name="Ohishi K."/>
            <person name="Motoyama A."/>
            <person name="Aizu T."/>
            <person name="Enomoto A."/>
            <person name="Kondo K."/>
            <person name="Tanaka S."/>
            <person name="Hara Y."/>
            <person name="Koshikawa S."/>
            <person name="Sagara H."/>
            <person name="Miura T."/>
            <person name="Yokobori S."/>
            <person name="Miyagawa K."/>
            <person name="Suzuki Y."/>
            <person name="Kubo T."/>
            <person name="Oyama M."/>
            <person name="Kohara Y."/>
            <person name="Fujiyama A."/>
            <person name="Arakawa K."/>
            <person name="Katayama T."/>
            <person name="Toyoda A."/>
            <person name="Kunieda T."/>
        </authorList>
    </citation>
    <scope>NUCLEOTIDE SEQUENCE [LARGE SCALE GENOMIC DNA]</scope>
    <source>
        <strain evidence="7 8">YOKOZUNA-1</strain>
    </source>
</reference>
<dbReference type="Gene3D" id="3.40.30.10">
    <property type="entry name" value="Glutaredoxin"/>
    <property type="match status" value="1"/>
</dbReference>
<name>A0A1D1UH36_RAMVA</name>
<accession>A0A1D1UH36</accession>
<organism evidence="7 8">
    <name type="scientific">Ramazzottius varieornatus</name>
    <name type="common">Water bear</name>
    <name type="synonym">Tardigrade</name>
    <dbReference type="NCBI Taxonomy" id="947166"/>
    <lineage>
        <taxon>Eukaryota</taxon>
        <taxon>Metazoa</taxon>
        <taxon>Ecdysozoa</taxon>
        <taxon>Tardigrada</taxon>
        <taxon>Eutardigrada</taxon>
        <taxon>Parachela</taxon>
        <taxon>Hypsibioidea</taxon>
        <taxon>Ramazzottiidae</taxon>
        <taxon>Ramazzottius</taxon>
    </lineage>
</organism>
<dbReference type="PANTHER" id="PTHR11571">
    <property type="entry name" value="GLUTATHIONE S-TRANSFERASE"/>
    <property type="match status" value="1"/>
</dbReference>
<dbReference type="InterPro" id="IPR004046">
    <property type="entry name" value="GST_C"/>
</dbReference>
<dbReference type="EMBL" id="BDGG01000001">
    <property type="protein sequence ID" value="GAU87715.1"/>
    <property type="molecule type" value="Genomic_DNA"/>
</dbReference>
<dbReference type="Gene3D" id="1.20.1050.10">
    <property type="match status" value="1"/>
</dbReference>
<dbReference type="SUPFAM" id="SSF47616">
    <property type="entry name" value="GST C-terminal domain-like"/>
    <property type="match status" value="1"/>
</dbReference>
<evidence type="ECO:0000256" key="2">
    <source>
        <dbReference type="ARBA" id="ARBA00022679"/>
    </source>
</evidence>
<dbReference type="SUPFAM" id="SSF52833">
    <property type="entry name" value="Thioredoxin-like"/>
    <property type="match status" value="1"/>
</dbReference>
<dbReference type="SFLD" id="SFLDG01205">
    <property type="entry name" value="AMPS.1"/>
    <property type="match status" value="1"/>
</dbReference>
<dbReference type="InterPro" id="IPR036282">
    <property type="entry name" value="Glutathione-S-Trfase_C_sf"/>
</dbReference>
<evidence type="ECO:0000313" key="7">
    <source>
        <dbReference type="EMBL" id="GAU87715.1"/>
    </source>
</evidence>
<comment type="catalytic activity">
    <reaction evidence="4">
        <text>RX + glutathione = an S-substituted glutathione + a halide anion + H(+)</text>
        <dbReference type="Rhea" id="RHEA:16437"/>
        <dbReference type="ChEBI" id="CHEBI:15378"/>
        <dbReference type="ChEBI" id="CHEBI:16042"/>
        <dbReference type="ChEBI" id="CHEBI:17792"/>
        <dbReference type="ChEBI" id="CHEBI:57925"/>
        <dbReference type="ChEBI" id="CHEBI:90779"/>
        <dbReference type="EC" id="2.5.1.18"/>
    </reaction>
</comment>
<dbReference type="FunFam" id="1.20.1050.10:FF:000030">
    <property type="entry name" value="Glutathione S-transferase S1"/>
    <property type="match status" value="1"/>
</dbReference>
<dbReference type="CDD" id="cd03192">
    <property type="entry name" value="GST_C_Sigma_like"/>
    <property type="match status" value="1"/>
</dbReference>
<dbReference type="InterPro" id="IPR004045">
    <property type="entry name" value="Glutathione_S-Trfase_N"/>
</dbReference>
<evidence type="ECO:0000256" key="3">
    <source>
        <dbReference type="ARBA" id="ARBA00038317"/>
    </source>
</evidence>
<dbReference type="Pfam" id="PF14497">
    <property type="entry name" value="GST_C_3"/>
    <property type="match status" value="1"/>
</dbReference>
<dbReference type="CDD" id="cd03039">
    <property type="entry name" value="GST_N_Sigma_like"/>
    <property type="match status" value="1"/>
</dbReference>
<dbReference type="PROSITE" id="PS50404">
    <property type="entry name" value="GST_NTER"/>
    <property type="match status" value="1"/>
</dbReference>
<keyword evidence="8" id="KW-1185">Reference proteome</keyword>
<dbReference type="InterPro" id="IPR050213">
    <property type="entry name" value="GST_superfamily"/>
</dbReference>
<dbReference type="InterPro" id="IPR036249">
    <property type="entry name" value="Thioredoxin-like_sf"/>
</dbReference>
<dbReference type="Proteomes" id="UP000186922">
    <property type="component" value="Unassembled WGS sequence"/>
</dbReference>
<evidence type="ECO:0000259" key="6">
    <source>
        <dbReference type="PROSITE" id="PS50405"/>
    </source>
</evidence>